<evidence type="ECO:0000313" key="2">
    <source>
        <dbReference type="EMBL" id="KAA0051094.1"/>
    </source>
</evidence>
<comment type="caution">
    <text evidence="3">The sequence shown here is derived from an EMBL/GenBank/DDBJ whole genome shotgun (WGS) entry which is preliminary data.</text>
</comment>
<sequence>MSQAKSVSSPLPSHFKLSSKHGPSIDKEKEDMSNISKTALGGSQVHHEIFKRYFQFEVTFRDGKLILVGTMHIDVRYHWLRDALNGELFELEKTHTDHNGFDMLIKNLPRSKLELCRSTVGMTSSSSK</sequence>
<reference evidence="4 5" key="1">
    <citation type="submission" date="2019-08" db="EMBL/GenBank/DDBJ databases">
        <title>Draft genome sequences of two oriental melons (Cucumis melo L. var makuwa).</title>
        <authorList>
            <person name="Kwon S.-Y."/>
        </authorList>
    </citation>
    <scope>NUCLEOTIDE SEQUENCE [LARGE SCALE GENOMIC DNA]</scope>
    <source>
        <strain evidence="5">cv. Chang Bougi</strain>
        <strain evidence="4">cv. SW 3</strain>
        <tissue evidence="3">Leaf</tissue>
    </source>
</reference>
<organism evidence="3 5">
    <name type="scientific">Cucumis melo var. makuwa</name>
    <name type="common">Oriental melon</name>
    <dbReference type="NCBI Taxonomy" id="1194695"/>
    <lineage>
        <taxon>Eukaryota</taxon>
        <taxon>Viridiplantae</taxon>
        <taxon>Streptophyta</taxon>
        <taxon>Embryophyta</taxon>
        <taxon>Tracheophyta</taxon>
        <taxon>Spermatophyta</taxon>
        <taxon>Magnoliopsida</taxon>
        <taxon>eudicotyledons</taxon>
        <taxon>Gunneridae</taxon>
        <taxon>Pentapetalae</taxon>
        <taxon>rosids</taxon>
        <taxon>fabids</taxon>
        <taxon>Cucurbitales</taxon>
        <taxon>Cucurbitaceae</taxon>
        <taxon>Benincaseae</taxon>
        <taxon>Cucumis</taxon>
    </lineage>
</organism>
<dbReference type="EMBL" id="SSTE01011342">
    <property type="protein sequence ID" value="KAA0051094.1"/>
    <property type="molecule type" value="Genomic_DNA"/>
</dbReference>
<evidence type="ECO:0000313" key="4">
    <source>
        <dbReference type="Proteomes" id="UP000321393"/>
    </source>
</evidence>
<feature type="compositionally biased region" description="Polar residues" evidence="1">
    <location>
        <begin position="1"/>
        <end position="11"/>
    </location>
</feature>
<evidence type="ECO:0000313" key="5">
    <source>
        <dbReference type="Proteomes" id="UP000321947"/>
    </source>
</evidence>
<name>A0A5D3BSM8_CUCMM</name>
<dbReference type="Proteomes" id="UP000321947">
    <property type="component" value="Unassembled WGS sequence"/>
</dbReference>
<accession>A0A5D3BSM8</accession>
<feature type="compositionally biased region" description="Basic and acidic residues" evidence="1">
    <location>
        <begin position="23"/>
        <end position="32"/>
    </location>
</feature>
<proteinExistence type="predicted"/>
<dbReference type="OrthoDB" id="1744437at2759"/>
<dbReference type="AlphaFoldDB" id="A0A5D3BSM8"/>
<gene>
    <name evidence="3" type="ORF">E5676_scaffold1161G00090</name>
    <name evidence="2" type="ORF">E6C27_scaffold511G00360</name>
</gene>
<evidence type="ECO:0000256" key="1">
    <source>
        <dbReference type="SAM" id="MobiDB-lite"/>
    </source>
</evidence>
<protein>
    <submittedName>
        <fullName evidence="3">Retrovirus-related Pol polyprotein from transposon TNT 1-94</fullName>
    </submittedName>
</protein>
<dbReference type="EMBL" id="SSTD01015426">
    <property type="protein sequence ID" value="TYK02683.1"/>
    <property type="molecule type" value="Genomic_DNA"/>
</dbReference>
<feature type="region of interest" description="Disordered" evidence="1">
    <location>
        <begin position="1"/>
        <end position="39"/>
    </location>
</feature>
<dbReference type="Proteomes" id="UP000321393">
    <property type="component" value="Unassembled WGS sequence"/>
</dbReference>
<evidence type="ECO:0000313" key="3">
    <source>
        <dbReference type="EMBL" id="TYK02683.1"/>
    </source>
</evidence>